<proteinExistence type="predicted"/>
<feature type="region of interest" description="Disordered" evidence="1">
    <location>
        <begin position="116"/>
        <end position="135"/>
    </location>
</feature>
<evidence type="ECO:0000256" key="1">
    <source>
        <dbReference type="SAM" id="MobiDB-lite"/>
    </source>
</evidence>
<evidence type="ECO:0000313" key="3">
    <source>
        <dbReference type="EMBL" id="CEK56638.1"/>
    </source>
</evidence>
<evidence type="ECO:0000256" key="2">
    <source>
        <dbReference type="SAM" id="Phobius"/>
    </source>
</evidence>
<name>A0A0B6YKA2_9EUPU</name>
<protein>
    <submittedName>
        <fullName evidence="3">Uncharacterized protein</fullName>
    </submittedName>
</protein>
<keyword evidence="2" id="KW-0472">Membrane</keyword>
<keyword evidence="2" id="KW-0812">Transmembrane</keyword>
<organism evidence="3">
    <name type="scientific">Arion vulgaris</name>
    <dbReference type="NCBI Taxonomy" id="1028688"/>
    <lineage>
        <taxon>Eukaryota</taxon>
        <taxon>Metazoa</taxon>
        <taxon>Spiralia</taxon>
        <taxon>Lophotrochozoa</taxon>
        <taxon>Mollusca</taxon>
        <taxon>Gastropoda</taxon>
        <taxon>Heterobranchia</taxon>
        <taxon>Euthyneura</taxon>
        <taxon>Panpulmonata</taxon>
        <taxon>Eupulmonata</taxon>
        <taxon>Stylommatophora</taxon>
        <taxon>Helicina</taxon>
        <taxon>Arionoidea</taxon>
        <taxon>Arionidae</taxon>
        <taxon>Arion</taxon>
    </lineage>
</organism>
<accession>A0A0B6YKA2</accession>
<dbReference type="AlphaFoldDB" id="A0A0B6YKA2"/>
<reference evidence="3" key="1">
    <citation type="submission" date="2014-12" db="EMBL/GenBank/DDBJ databases">
        <title>Insight into the proteome of Arion vulgaris.</title>
        <authorList>
            <person name="Aradska J."/>
            <person name="Bulat T."/>
            <person name="Smidak R."/>
            <person name="Sarate P."/>
            <person name="Gangsoo J."/>
            <person name="Sialana F."/>
            <person name="Bilban M."/>
            <person name="Lubec G."/>
        </authorList>
    </citation>
    <scope>NUCLEOTIDE SEQUENCE</scope>
    <source>
        <tissue evidence="3">Skin</tissue>
    </source>
</reference>
<sequence>MRRSLSQKFSHHLTEIRSRDRGISHDISESEYTLCQGEPFSTTFDLIAFSGLEEDLTHSDFIEAKTITKADNCISKARMSSKMVAIFLLGSSGLFVAHNLSMAGTVHNAFISNKQRTVSRQGRTRNRNKHNPNVC</sequence>
<keyword evidence="2" id="KW-1133">Transmembrane helix</keyword>
<feature type="compositionally biased region" description="Basic residues" evidence="1">
    <location>
        <begin position="122"/>
        <end position="135"/>
    </location>
</feature>
<feature type="non-terminal residue" evidence="3">
    <location>
        <position position="135"/>
    </location>
</feature>
<feature type="transmembrane region" description="Helical" evidence="2">
    <location>
        <begin position="84"/>
        <end position="106"/>
    </location>
</feature>
<dbReference type="EMBL" id="HACG01009773">
    <property type="protein sequence ID" value="CEK56638.1"/>
    <property type="molecule type" value="Transcribed_RNA"/>
</dbReference>
<gene>
    <name evidence="3" type="primary">ORF28135</name>
</gene>